<protein>
    <submittedName>
        <fullName evidence="2">Uncharacterized protein</fullName>
    </submittedName>
</protein>
<evidence type="ECO:0000256" key="1">
    <source>
        <dbReference type="SAM" id="MobiDB-lite"/>
    </source>
</evidence>
<feature type="region of interest" description="Disordered" evidence="1">
    <location>
        <begin position="1"/>
        <end position="34"/>
    </location>
</feature>
<sequence>MADEKRMGNRLRSSTIGAQKARQEGAAKKSGAFQVRSTLSQNRRRYSRRLFFSCFFQNKRGIFAPPLLFL</sequence>
<dbReference type="AlphaFoldDB" id="A0A928KW10"/>
<organism evidence="2 3">
    <name type="scientific">Faecalispora sporosphaeroides</name>
    <dbReference type="NCBI Taxonomy" id="1549"/>
    <lineage>
        <taxon>Bacteria</taxon>
        <taxon>Bacillati</taxon>
        <taxon>Bacillota</taxon>
        <taxon>Clostridia</taxon>
        <taxon>Eubacteriales</taxon>
        <taxon>Oscillospiraceae</taxon>
        <taxon>Faecalispora</taxon>
    </lineage>
</organism>
<reference evidence="2" key="1">
    <citation type="submission" date="2019-04" db="EMBL/GenBank/DDBJ databases">
        <title>Evolution of Biomass-Degrading Anaerobic Consortia Revealed by Metagenomics.</title>
        <authorList>
            <person name="Peng X."/>
        </authorList>
    </citation>
    <scope>NUCLEOTIDE SEQUENCE</scope>
    <source>
        <strain evidence="2">SIG551</strain>
    </source>
</reference>
<evidence type="ECO:0000313" key="3">
    <source>
        <dbReference type="Proteomes" id="UP000754750"/>
    </source>
</evidence>
<proteinExistence type="predicted"/>
<dbReference type="Proteomes" id="UP000754750">
    <property type="component" value="Unassembled WGS sequence"/>
</dbReference>
<name>A0A928KW10_9FIRM</name>
<accession>A0A928KW10</accession>
<evidence type="ECO:0000313" key="2">
    <source>
        <dbReference type="EMBL" id="MBE6832422.1"/>
    </source>
</evidence>
<dbReference type="EMBL" id="SVNY01000001">
    <property type="protein sequence ID" value="MBE6832422.1"/>
    <property type="molecule type" value="Genomic_DNA"/>
</dbReference>
<comment type="caution">
    <text evidence="2">The sequence shown here is derived from an EMBL/GenBank/DDBJ whole genome shotgun (WGS) entry which is preliminary data.</text>
</comment>
<dbReference type="RefSeq" id="WP_154653201.1">
    <property type="nucleotide sequence ID" value="NZ_JBKWRC010000001.1"/>
</dbReference>
<gene>
    <name evidence="2" type="ORF">E7512_02360</name>
</gene>